<dbReference type="Pfam" id="PF17874">
    <property type="entry name" value="TPR_MalT"/>
    <property type="match status" value="1"/>
</dbReference>
<dbReference type="InterPro" id="IPR041664">
    <property type="entry name" value="AAA_16"/>
</dbReference>
<evidence type="ECO:0000256" key="2">
    <source>
        <dbReference type="SAM" id="MobiDB-lite"/>
    </source>
</evidence>
<dbReference type="PANTHER" id="PTHR10098">
    <property type="entry name" value="RAPSYN-RELATED"/>
    <property type="match status" value="1"/>
</dbReference>
<dbReference type="Pfam" id="PF12770">
    <property type="entry name" value="CHAT"/>
    <property type="match status" value="1"/>
</dbReference>
<dbReference type="SMART" id="SM00028">
    <property type="entry name" value="TPR"/>
    <property type="match status" value="10"/>
</dbReference>
<name>A0A8J7HGU4_9CYAN</name>
<gene>
    <name evidence="6" type="ORF">I8751_08100</name>
</gene>
<dbReference type="SUPFAM" id="SSF52540">
    <property type="entry name" value="P-loop containing nucleoside triphosphate hydrolases"/>
    <property type="match status" value="1"/>
</dbReference>
<dbReference type="Gene3D" id="3.40.50.300">
    <property type="entry name" value="P-loop containing nucleotide triphosphate hydrolases"/>
    <property type="match status" value="1"/>
</dbReference>
<feature type="repeat" description="TPR" evidence="1">
    <location>
        <begin position="840"/>
        <end position="873"/>
    </location>
</feature>
<keyword evidence="7" id="KW-1185">Reference proteome</keyword>
<accession>A0A8J7HGU4</accession>
<feature type="domain" description="Orc1-like AAA ATPase" evidence="4">
    <location>
        <begin position="381"/>
        <end position="492"/>
    </location>
</feature>
<feature type="repeat" description="TPR" evidence="1">
    <location>
        <begin position="1160"/>
        <end position="1193"/>
    </location>
</feature>
<protein>
    <submittedName>
        <fullName evidence="6">Tetratricopeptide repeat protein</fullName>
    </submittedName>
</protein>
<organism evidence="6 7">
    <name type="scientific">Atlanticothrix silvestris CENA357</name>
    <dbReference type="NCBI Taxonomy" id="1725252"/>
    <lineage>
        <taxon>Bacteria</taxon>
        <taxon>Bacillati</taxon>
        <taxon>Cyanobacteriota</taxon>
        <taxon>Cyanophyceae</taxon>
        <taxon>Nostocales</taxon>
        <taxon>Nodulariaceae</taxon>
        <taxon>Atlanticothrix</taxon>
        <taxon>Atlanticothrix silvestris</taxon>
    </lineage>
</organism>
<dbReference type="InterPro" id="IPR027417">
    <property type="entry name" value="P-loop_NTPase"/>
</dbReference>
<dbReference type="Proteomes" id="UP000599391">
    <property type="component" value="Unassembled WGS sequence"/>
</dbReference>
<evidence type="ECO:0000256" key="1">
    <source>
        <dbReference type="PROSITE-ProRule" id="PRU00339"/>
    </source>
</evidence>
<dbReference type="PROSITE" id="PS50005">
    <property type="entry name" value="TPR"/>
    <property type="match status" value="6"/>
</dbReference>
<evidence type="ECO:0000259" key="5">
    <source>
        <dbReference type="Pfam" id="PF17874"/>
    </source>
</evidence>
<evidence type="ECO:0000313" key="7">
    <source>
        <dbReference type="Proteomes" id="UP000599391"/>
    </source>
</evidence>
<dbReference type="AlphaFoldDB" id="A0A8J7HGU4"/>
<dbReference type="RefSeq" id="WP_214438651.1">
    <property type="nucleotide sequence ID" value="NZ_JAECZB010000013.1"/>
</dbReference>
<dbReference type="InterPro" id="IPR024983">
    <property type="entry name" value="CHAT_dom"/>
</dbReference>
<reference evidence="6 7" key="1">
    <citation type="journal article" date="2021" name="Int. J. Syst. Evol. Microbiol.">
        <title>Amazonocrinis nigriterrae gen. nov., sp. nov., Atlanticothrix silvestris gen. nov., sp. nov. and Dendronalium phyllosphericum gen. nov., sp. nov., nostocacean cyanobacteria from Brazilian environments.</title>
        <authorList>
            <person name="Alvarenga D.O."/>
            <person name="Andreote A.P.D."/>
            <person name="Branco L.H.Z."/>
            <person name="Delbaje E."/>
            <person name="Cruz R.B."/>
            <person name="Varani A.M."/>
            <person name="Fiore M.F."/>
        </authorList>
    </citation>
    <scope>NUCLEOTIDE SEQUENCE [LARGE SCALE GENOMIC DNA]</scope>
    <source>
        <strain evidence="6 7">CENA357</strain>
    </source>
</reference>
<dbReference type="InterPro" id="IPR019734">
    <property type="entry name" value="TPR_rpt"/>
</dbReference>
<feature type="region of interest" description="Disordered" evidence="2">
    <location>
        <begin position="498"/>
        <end position="522"/>
    </location>
</feature>
<dbReference type="PANTHER" id="PTHR10098:SF108">
    <property type="entry name" value="TETRATRICOPEPTIDE REPEAT PROTEIN 28"/>
    <property type="match status" value="1"/>
</dbReference>
<dbReference type="InterPro" id="IPR041617">
    <property type="entry name" value="TPR_MalT"/>
</dbReference>
<sequence>MQILHLDLKAVDGNYVELRYFIDNPNQYEKRSLPLSEVADLIELAERDYYVSVFPEDYTVTGQRLYNWLDGSDRWLQPLLDKYRREGIVLAIAAAENLAHLPWEVLYDGVSFLVERVPAIVPVRWVSDSTVKKLTIDGEAENRALQVLFMATSPLDVKPVLDFEGEEARILEATKRQPLALTVEESGCLLELGYLIDGYDKDYFDVLHLTGHATLQDGQPRFVTETATGEAYYASAGDIAQELQFRLPKLIFLSGCRTGQAGNSGSVPSMAEELLKSGAKAVLGWGQKVLDSNATAAAAALYQELSAGKQITEAVASTYQALIKNKARDWHLLRLYAAGNLPSSLVTPLRTRGRKPAPPLSVSTQFLDAAGKVKVPTRESFVGRRRQLQNCLRVLSQSTDEIGVLIHGMGGLGKSSLAARLCDRLANFERVVWVGRIDEASLVSRLTEKLDDNEQRKSLQNYDEELKYRLRRVFQQLHEQGKPFLLVLDDFEVNLETSPPTPLRSGEGSQVPPFPRREGGLGGLGRLQSEAAEVMKALVWAIRENSTSHRIVITCRYDFEFTQLQHFHKQPLEGMRGADLRKKCNLLTAFGAKSQVDEALKSQAQKLADGNPRLLEWLDKILQNTTVDVAAILNRLAADPVELREQVLAEALLQQMDVTMREMLSRGLVFELSVPREALAAVCENIPNLSHYISRAVALGLLEVSHDQALRVPRILPVQIRSDGEALYEQAAQVLYRLWWEGTAIPTEEQNLEIHRLALRGKVDKVALEIAGKLASHWRNQSRFREAVQLCKSTLEIAEDYVLLHGLAACEQELGDVSKAQEHYQQALDNCPTEDKKEKAGIIHNLGYLKASTGQISEAIALYEQSLTLSEQIGNVQLKAVTLQHLGYIKADRGEINEAIALYEKSFALNEQIGNVQGLPGMLHEMGRLKADRGEIEQAIALYEKSFALNEQIGNVQLKAATLHEMGRLKANIGEIEQAIALYQQSFALSEQIGHVQGKATTLHQLGAIKAYGGEINEAIALYQQSLAIKEQIGNVKGKAATLHELGNLKANTGEISEAIALYQESLAICEQIGYVKGQVTALFSLMKLKTDRGEINEAIAFYQQSLVIIEQIDDVKIKATMFNNLGYLKENTGEINEAIALYEKSLALDEQIGNVQGQAITLWCLGEIAEQQGDYNKALDYLQSALKILQRLKSPDAEAVRQMIVRVQDLIRSS</sequence>
<feature type="repeat" description="TPR" evidence="1">
    <location>
        <begin position="1120"/>
        <end position="1153"/>
    </location>
</feature>
<dbReference type="Pfam" id="PF13191">
    <property type="entry name" value="AAA_16"/>
    <property type="match status" value="1"/>
</dbReference>
<evidence type="ECO:0000259" key="3">
    <source>
        <dbReference type="Pfam" id="PF12770"/>
    </source>
</evidence>
<feature type="domain" description="MalT-like TPR region" evidence="5">
    <location>
        <begin position="813"/>
        <end position="961"/>
    </location>
</feature>
<dbReference type="InterPro" id="IPR011990">
    <property type="entry name" value="TPR-like_helical_dom_sf"/>
</dbReference>
<dbReference type="Gene3D" id="1.25.40.10">
    <property type="entry name" value="Tetratricopeptide repeat domain"/>
    <property type="match status" value="3"/>
</dbReference>
<dbReference type="Pfam" id="PF13424">
    <property type="entry name" value="TPR_12"/>
    <property type="match status" value="2"/>
</dbReference>
<comment type="caution">
    <text evidence="6">The sequence shown here is derived from an EMBL/GenBank/DDBJ whole genome shotgun (WGS) entry which is preliminary data.</text>
</comment>
<dbReference type="SUPFAM" id="SSF48452">
    <property type="entry name" value="TPR-like"/>
    <property type="match status" value="3"/>
</dbReference>
<feature type="repeat" description="TPR" evidence="1">
    <location>
        <begin position="960"/>
        <end position="993"/>
    </location>
</feature>
<dbReference type="EMBL" id="JAECZB010000013">
    <property type="protein sequence ID" value="MBH8552336.1"/>
    <property type="molecule type" value="Genomic_DNA"/>
</dbReference>
<proteinExistence type="predicted"/>
<feature type="repeat" description="TPR" evidence="1">
    <location>
        <begin position="920"/>
        <end position="953"/>
    </location>
</feature>
<feature type="repeat" description="TPR" evidence="1">
    <location>
        <begin position="880"/>
        <end position="913"/>
    </location>
</feature>
<evidence type="ECO:0000313" key="6">
    <source>
        <dbReference type="EMBL" id="MBH8552336.1"/>
    </source>
</evidence>
<feature type="domain" description="CHAT" evidence="3">
    <location>
        <begin position="61"/>
        <end position="329"/>
    </location>
</feature>
<evidence type="ECO:0000259" key="4">
    <source>
        <dbReference type="Pfam" id="PF13191"/>
    </source>
</evidence>
<keyword evidence="1" id="KW-0802">TPR repeat</keyword>